<dbReference type="GO" id="GO:0005886">
    <property type="term" value="C:plasma membrane"/>
    <property type="evidence" value="ECO:0007669"/>
    <property type="project" value="UniProtKB-SubCell"/>
</dbReference>
<dbReference type="InterPro" id="IPR036640">
    <property type="entry name" value="ABC1_TM_sf"/>
</dbReference>
<evidence type="ECO:0000256" key="5">
    <source>
        <dbReference type="ARBA" id="ARBA00023136"/>
    </source>
</evidence>
<keyword evidence="8" id="KW-1185">Reference proteome</keyword>
<evidence type="ECO:0000256" key="1">
    <source>
        <dbReference type="ARBA" id="ARBA00004651"/>
    </source>
</evidence>
<dbReference type="InterPro" id="IPR050835">
    <property type="entry name" value="ABC_transporter_sub-D"/>
</dbReference>
<feature type="transmembrane region" description="Helical" evidence="6">
    <location>
        <begin position="336"/>
        <end position="357"/>
    </location>
</feature>
<dbReference type="NCBIfam" id="NF009036">
    <property type="entry name" value="PRK12369.1"/>
    <property type="match status" value="1"/>
</dbReference>
<evidence type="ECO:0000256" key="3">
    <source>
        <dbReference type="ARBA" id="ARBA00022692"/>
    </source>
</evidence>
<feature type="transmembrane region" description="Helical" evidence="6">
    <location>
        <begin position="12"/>
        <end position="29"/>
    </location>
</feature>
<feature type="transmembrane region" description="Helical" evidence="6">
    <location>
        <begin position="90"/>
        <end position="112"/>
    </location>
</feature>
<dbReference type="InterPro" id="IPR009248">
    <property type="entry name" value="SbmA_BacA"/>
</dbReference>
<gene>
    <name evidence="7" type="primary">sbmA</name>
    <name evidence="7" type="ORF">HN018_27120</name>
</gene>
<dbReference type="GO" id="GO:0005524">
    <property type="term" value="F:ATP binding"/>
    <property type="evidence" value="ECO:0007669"/>
    <property type="project" value="InterPro"/>
</dbReference>
<dbReference type="GO" id="GO:0015833">
    <property type="term" value="P:peptide transport"/>
    <property type="evidence" value="ECO:0007669"/>
    <property type="project" value="InterPro"/>
</dbReference>
<dbReference type="AlphaFoldDB" id="A0A6M8HZN6"/>
<keyword evidence="3 6" id="KW-0812">Transmembrane</keyword>
<dbReference type="NCBIfam" id="NF008306">
    <property type="entry name" value="PRK11098.1"/>
    <property type="match status" value="1"/>
</dbReference>
<comment type="subcellular location">
    <subcellularLocation>
        <location evidence="1">Cell membrane</location>
        <topology evidence="1">Multi-pass membrane protein</topology>
    </subcellularLocation>
</comment>
<keyword evidence="4 6" id="KW-1133">Transmembrane helix</keyword>
<dbReference type="PANTHER" id="PTHR11384:SF59">
    <property type="entry name" value="LYSOSOMAL COBALAMIN TRANSPORTER ABCD4"/>
    <property type="match status" value="1"/>
</dbReference>
<protein>
    <submittedName>
        <fullName evidence="7">Peptide antibiotic transporter SbmA</fullName>
    </submittedName>
</protein>
<reference evidence="7 8" key="1">
    <citation type="journal article" date="2014" name="World J. Microbiol. Biotechnol.">
        <title>Biodiversity and physiological characteristics of Antarctic and Arctic lichens-associated bacteria.</title>
        <authorList>
            <person name="Lee Y.M."/>
            <person name="Kim E.H."/>
            <person name="Lee H.K."/>
            <person name="Hong S.G."/>
        </authorList>
    </citation>
    <scope>NUCLEOTIDE SEQUENCE [LARGE SCALE GENOMIC DNA]</scope>
    <source>
        <strain evidence="7 8">PAMC 26569</strain>
        <plasmid evidence="7">unnamed5</plasmid>
    </source>
</reference>
<feature type="transmembrane region" description="Helical" evidence="6">
    <location>
        <begin position="209"/>
        <end position="230"/>
    </location>
</feature>
<dbReference type="RefSeq" id="WP_171835215.1">
    <property type="nucleotide sequence ID" value="NZ_CP053712.1"/>
</dbReference>
<dbReference type="PANTHER" id="PTHR11384">
    <property type="entry name" value="ATP-BINDING CASSETTE, SUB-FAMILY D MEMBER"/>
    <property type="match status" value="1"/>
</dbReference>
<feature type="transmembrane region" description="Helical" evidence="6">
    <location>
        <begin position="63"/>
        <end position="83"/>
    </location>
</feature>
<organism evidence="7 8">
    <name type="scientific">Lichenicola cladoniae</name>
    <dbReference type="NCBI Taxonomy" id="1484109"/>
    <lineage>
        <taxon>Bacteria</taxon>
        <taxon>Pseudomonadati</taxon>
        <taxon>Pseudomonadota</taxon>
        <taxon>Alphaproteobacteria</taxon>
        <taxon>Acetobacterales</taxon>
        <taxon>Acetobacteraceae</taxon>
        <taxon>Lichenicola</taxon>
    </lineage>
</organism>
<dbReference type="Proteomes" id="UP000500767">
    <property type="component" value="Plasmid unnamed5"/>
</dbReference>
<dbReference type="EMBL" id="CP053712">
    <property type="protein sequence ID" value="QKE93820.1"/>
    <property type="molecule type" value="Genomic_DNA"/>
</dbReference>
<dbReference type="KEGG" id="lck:HN018_27120"/>
<keyword evidence="2" id="KW-0813">Transport</keyword>
<evidence type="ECO:0000256" key="2">
    <source>
        <dbReference type="ARBA" id="ARBA00022448"/>
    </source>
</evidence>
<evidence type="ECO:0000256" key="4">
    <source>
        <dbReference type="ARBA" id="ARBA00022989"/>
    </source>
</evidence>
<evidence type="ECO:0000313" key="7">
    <source>
        <dbReference type="EMBL" id="QKE93820.1"/>
    </source>
</evidence>
<keyword evidence="7" id="KW-0614">Plasmid</keyword>
<feature type="transmembrane region" description="Helical" evidence="6">
    <location>
        <begin position="148"/>
        <end position="168"/>
    </location>
</feature>
<feature type="transmembrane region" description="Helical" evidence="6">
    <location>
        <begin position="242"/>
        <end position="267"/>
    </location>
</feature>
<evidence type="ECO:0000313" key="8">
    <source>
        <dbReference type="Proteomes" id="UP000500767"/>
    </source>
</evidence>
<accession>A0A6M8HZN6</accession>
<keyword evidence="5 6" id="KW-0472">Membrane</keyword>
<evidence type="ECO:0000256" key="6">
    <source>
        <dbReference type="SAM" id="Phobius"/>
    </source>
</evidence>
<sequence>MFISFFPRPRLFFLSSVLWVALCVALWSLGGREWGALIGLAPLAHGQARIIGVAVFWSQSFLWFYLYYWAVVGIFAGAWRLVAPHPWARWSIWGSALIAFITYLQVQVSVAINGWYGPFYDLVQAALGHVGHVTLAQFYLQLLTFSEIALVAVSAGVLTLFFASHYVFRWRTAMNDYYMGHWSILRLVEGASQRVQEDTMRFSTTVEDLGVSLINSVMTLIAFLPVLLTLSAKVTTLPLVGLVPHALVVVALFWSVCGTAFLALIGVRLPGLQFRNQRVEAAYRKELVYGEDDPDRAQPPAVRELFANVRKNYFRVYFNYTYFNVGRILYLQVDNIFPYIVLAPTIVAGVITLGVLQQILNAFDQVRSSFQYLVNSWITIVELLSIYKRLRTFESEISGDALPAIEANA</sequence>
<geneLocation type="plasmid" evidence="7 8">
    <name>unnamed5</name>
</geneLocation>
<dbReference type="GO" id="GO:1904680">
    <property type="term" value="F:peptide transmembrane transporter activity"/>
    <property type="evidence" value="ECO:0007669"/>
    <property type="project" value="InterPro"/>
</dbReference>
<proteinExistence type="predicted"/>
<name>A0A6M8HZN6_9PROT</name>
<dbReference type="Pfam" id="PF05992">
    <property type="entry name" value="SbmA_BacA"/>
    <property type="match status" value="1"/>
</dbReference>
<dbReference type="SUPFAM" id="SSF90123">
    <property type="entry name" value="ABC transporter transmembrane region"/>
    <property type="match status" value="1"/>
</dbReference>